<dbReference type="EMBL" id="ASHR01000019">
    <property type="protein sequence ID" value="ERG64546.1"/>
    <property type="molecule type" value="Genomic_DNA"/>
</dbReference>
<keyword evidence="2" id="KW-1185">Reference proteome</keyword>
<reference evidence="1 2" key="1">
    <citation type="journal article" date="2013" name="Genome Announc.">
        <title>First draft genome sequence from a member of the genus agrococcus, isolated from modern microbialites.</title>
        <authorList>
            <person name="White R.A.III."/>
            <person name="Grassa C.J."/>
            <person name="Suttle C.A."/>
        </authorList>
    </citation>
    <scope>NUCLEOTIDE SEQUENCE [LARGE SCALE GENOMIC DNA]</scope>
    <source>
        <strain evidence="1 2">RW1</strain>
    </source>
</reference>
<sequence>MVSVTAERVGLHSRVTLRARDGTIDVDMSHSKAGRLQEAVRHLRAPAPLAAR</sequence>
<organism evidence="1 2">
    <name type="scientific">Agrococcus pavilionensis RW1</name>
    <dbReference type="NCBI Taxonomy" id="1330458"/>
    <lineage>
        <taxon>Bacteria</taxon>
        <taxon>Bacillati</taxon>
        <taxon>Actinomycetota</taxon>
        <taxon>Actinomycetes</taxon>
        <taxon>Micrococcales</taxon>
        <taxon>Microbacteriaceae</taxon>
        <taxon>Agrococcus</taxon>
    </lineage>
</organism>
<dbReference type="Proteomes" id="UP000016462">
    <property type="component" value="Unassembled WGS sequence"/>
</dbReference>
<gene>
    <name evidence="1" type="ORF">L332_08805</name>
</gene>
<dbReference type="AlphaFoldDB" id="U1MRH2"/>
<evidence type="ECO:0000313" key="1">
    <source>
        <dbReference type="EMBL" id="ERG64546.1"/>
    </source>
</evidence>
<comment type="caution">
    <text evidence="1">The sequence shown here is derived from an EMBL/GenBank/DDBJ whole genome shotgun (WGS) entry which is preliminary data.</text>
</comment>
<proteinExistence type="predicted"/>
<protein>
    <submittedName>
        <fullName evidence="1">Uncharacterized protein</fullName>
    </submittedName>
</protein>
<evidence type="ECO:0000313" key="2">
    <source>
        <dbReference type="Proteomes" id="UP000016462"/>
    </source>
</evidence>
<name>U1MRH2_9MICO</name>
<accession>U1MRH2</accession>